<evidence type="ECO:0000256" key="1">
    <source>
        <dbReference type="ARBA" id="ARBA00004141"/>
    </source>
</evidence>
<keyword evidence="3 5" id="KW-1133">Transmembrane helix</keyword>
<reference evidence="8 11" key="2">
    <citation type="journal article" date="2016" name="Sci. Rep.">
        <title>Serotype IV Streptococcus agalactiae ST-452 has arisen from large genomic recombination events between CC23 and the hypervirulent CC17 lineages.</title>
        <authorList>
            <person name="Campisi E."/>
            <person name="Rinaudo C.D."/>
            <person name="Donati C."/>
            <person name="Barucco M."/>
            <person name="Torricelli G."/>
            <person name="Edwards M.S."/>
            <person name="Baker C.J."/>
            <person name="Margarit I."/>
            <person name="Rosini R."/>
        </authorList>
    </citation>
    <scope>NUCLEOTIDE SEQUENCE [LARGE SCALE GENOMIC DNA]</scope>
    <source>
        <strain evidence="8 11">CZ-PW-140</strain>
    </source>
</reference>
<evidence type="ECO:0000256" key="4">
    <source>
        <dbReference type="ARBA" id="ARBA00023136"/>
    </source>
</evidence>
<comment type="subcellular location">
    <subcellularLocation>
        <location evidence="1">Membrane</location>
        <topology evidence="1">Multi-pass membrane protein</topology>
    </subcellularLocation>
</comment>
<feature type="domain" description="TM2" evidence="6">
    <location>
        <begin position="4"/>
        <end position="54"/>
    </location>
</feature>
<protein>
    <submittedName>
        <fullName evidence="9">Phage super infection exclusion</fullName>
    </submittedName>
</protein>
<evidence type="ECO:0000256" key="2">
    <source>
        <dbReference type="ARBA" id="ARBA00022692"/>
    </source>
</evidence>
<evidence type="ECO:0000313" key="8">
    <source>
        <dbReference type="EMBL" id="OCM70507.1"/>
    </source>
</evidence>
<proteinExistence type="predicted"/>
<dbReference type="GO" id="GO:0016020">
    <property type="term" value="C:membrane"/>
    <property type="evidence" value="ECO:0007669"/>
    <property type="project" value="UniProtKB-SubCell"/>
</dbReference>
<sequence>MPRKVNKVIYVLLALFLGEFGLHKFYAGKTGTGILYLIFCWTFIPGFIGVVEGILAILKPADQDGNFYI</sequence>
<evidence type="ECO:0000313" key="9">
    <source>
        <dbReference type="EMBL" id="SUN13774.1"/>
    </source>
</evidence>
<dbReference type="EMBL" id="MAWT01000046">
    <property type="protein sequence ID" value="OCM70507.1"/>
    <property type="molecule type" value="Genomic_DNA"/>
</dbReference>
<organism evidence="9 12">
    <name type="scientific">Streptococcus agalactiae</name>
    <dbReference type="NCBI Taxonomy" id="1311"/>
    <lineage>
        <taxon>Bacteria</taxon>
        <taxon>Bacillati</taxon>
        <taxon>Bacillota</taxon>
        <taxon>Bacilli</taxon>
        <taxon>Lactobacillales</taxon>
        <taxon>Streptococcaceae</taxon>
        <taxon>Streptococcus</taxon>
    </lineage>
</organism>
<evidence type="ECO:0000313" key="11">
    <source>
        <dbReference type="Proteomes" id="UP000093122"/>
    </source>
</evidence>
<dbReference type="AlphaFoldDB" id="A0A0E1EKI4"/>
<reference evidence="7 10" key="1">
    <citation type="journal article" date="2015" name="PLoS ONE">
        <title>Genomic analysis reveals the molecular basis for capsule loss in the group B streptococcus population.</title>
        <authorList>
            <consortium name="DEVANI Consortium"/>
            <person name="Rosini R."/>
            <person name="Campisi E."/>
            <person name="De Chiara M."/>
            <person name="Tettelin H."/>
            <person name="Rinaudo D."/>
            <person name="Toniolo C."/>
            <person name="Metruccio M."/>
            <person name="Guidotti S."/>
            <person name="Sorensen U.B."/>
            <person name="Kilian M."/>
            <person name="Ramirez M."/>
            <person name="Janulczyk R."/>
            <person name="Donati C."/>
            <person name="Grandi G."/>
            <person name="Margarit I."/>
        </authorList>
    </citation>
    <scope>NUCLEOTIDE SEQUENCE [LARGE SCALE GENOMIC DNA]</scope>
    <source>
        <strain evidence="7 10">DK-B-USS-215</strain>
    </source>
</reference>
<dbReference type="InterPro" id="IPR007829">
    <property type="entry name" value="TM2"/>
</dbReference>
<dbReference type="EMBL" id="LBKL01000008">
    <property type="protein sequence ID" value="KLL45903.1"/>
    <property type="molecule type" value="Genomic_DNA"/>
</dbReference>
<dbReference type="KEGG" id="sage:EN72_11270"/>
<dbReference type="EMBL" id="UHEQ01000004">
    <property type="protein sequence ID" value="SUN13774.1"/>
    <property type="molecule type" value="Genomic_DNA"/>
</dbReference>
<keyword evidence="4 5" id="KW-0472">Membrane</keyword>
<feature type="transmembrane region" description="Helical" evidence="5">
    <location>
        <begin position="33"/>
        <end position="58"/>
    </location>
</feature>
<evidence type="ECO:0000313" key="10">
    <source>
        <dbReference type="Proteomes" id="UP000035346"/>
    </source>
</evidence>
<comment type="caution">
    <text evidence="9">The sequence shown here is derived from an EMBL/GenBank/DDBJ whole genome shotgun (WGS) entry which is preliminary data.</text>
</comment>
<evidence type="ECO:0000256" key="3">
    <source>
        <dbReference type="ARBA" id="ARBA00022989"/>
    </source>
</evidence>
<dbReference type="Proteomes" id="UP000093122">
    <property type="component" value="Unassembled WGS sequence"/>
</dbReference>
<evidence type="ECO:0000259" key="6">
    <source>
        <dbReference type="Pfam" id="PF05154"/>
    </source>
</evidence>
<reference evidence="9 12" key="3">
    <citation type="submission" date="2018-06" db="EMBL/GenBank/DDBJ databases">
        <authorList>
            <consortium name="Pathogen Informatics"/>
            <person name="Doyle S."/>
        </authorList>
    </citation>
    <scope>NUCLEOTIDE SEQUENCE [LARGE SCALE GENOMIC DNA]</scope>
    <source>
        <strain evidence="9 12">NCTC8185</strain>
    </source>
</reference>
<evidence type="ECO:0000313" key="7">
    <source>
        <dbReference type="EMBL" id="KLL45903.1"/>
    </source>
</evidence>
<gene>
    <name evidence="8" type="ORF">AX245_02720</name>
    <name evidence="9" type="ORF">NCTC8185_01040</name>
    <name evidence="7" type="ORF">WA04_00470</name>
</gene>
<dbReference type="Proteomes" id="UP000254076">
    <property type="component" value="Unassembled WGS sequence"/>
</dbReference>
<dbReference type="RefSeq" id="WP_001137532.1">
    <property type="nucleotide sequence ID" value="NZ_BCNJ01000006.1"/>
</dbReference>
<dbReference type="Proteomes" id="UP000035346">
    <property type="component" value="Unassembled WGS sequence"/>
</dbReference>
<accession>A0A0E1EKI4</accession>
<keyword evidence="2 5" id="KW-0812">Transmembrane</keyword>
<name>A0A0E1EKI4_STRAG</name>
<evidence type="ECO:0000313" key="12">
    <source>
        <dbReference type="Proteomes" id="UP000254076"/>
    </source>
</evidence>
<evidence type="ECO:0000256" key="5">
    <source>
        <dbReference type="SAM" id="Phobius"/>
    </source>
</evidence>
<dbReference type="Pfam" id="PF05154">
    <property type="entry name" value="TM2"/>
    <property type="match status" value="1"/>
</dbReference>